<evidence type="ECO:0000313" key="7">
    <source>
        <dbReference type="Proteomes" id="UP001558652"/>
    </source>
</evidence>
<dbReference type="PANTHER" id="PTHR43963:SF4">
    <property type="entry name" value="CARBONYL REDUCTASE (NADPH)"/>
    <property type="match status" value="1"/>
</dbReference>
<name>A0ABD0YUK2_9HEMI</name>
<dbReference type="PRINTS" id="PR00080">
    <property type="entry name" value="SDRFAMILY"/>
</dbReference>
<evidence type="ECO:0000256" key="1">
    <source>
        <dbReference type="ARBA" id="ARBA00006484"/>
    </source>
</evidence>
<comment type="caution">
    <text evidence="6">The sequence shown here is derived from an EMBL/GenBank/DDBJ whole genome shotgun (WGS) entry which is preliminary data.</text>
</comment>
<dbReference type="EC" id="1.1.1.184" evidence="4"/>
<keyword evidence="7" id="KW-1185">Reference proteome</keyword>
<keyword evidence="3" id="KW-0560">Oxidoreductase</keyword>
<evidence type="ECO:0000256" key="2">
    <source>
        <dbReference type="ARBA" id="ARBA00022857"/>
    </source>
</evidence>
<dbReference type="InterPro" id="IPR002347">
    <property type="entry name" value="SDR_fam"/>
</dbReference>
<dbReference type="InterPro" id="IPR036291">
    <property type="entry name" value="NAD(P)-bd_dom_sf"/>
</dbReference>
<evidence type="ECO:0000256" key="5">
    <source>
        <dbReference type="RuleBase" id="RU000363"/>
    </source>
</evidence>
<comment type="similarity">
    <text evidence="1 5">Belongs to the short-chain dehydrogenases/reductases (SDR) family.</text>
</comment>
<keyword evidence="2" id="KW-0521">NADP</keyword>
<organism evidence="6 7">
    <name type="scientific">Ranatra chinensis</name>
    <dbReference type="NCBI Taxonomy" id="642074"/>
    <lineage>
        <taxon>Eukaryota</taxon>
        <taxon>Metazoa</taxon>
        <taxon>Ecdysozoa</taxon>
        <taxon>Arthropoda</taxon>
        <taxon>Hexapoda</taxon>
        <taxon>Insecta</taxon>
        <taxon>Pterygota</taxon>
        <taxon>Neoptera</taxon>
        <taxon>Paraneoptera</taxon>
        <taxon>Hemiptera</taxon>
        <taxon>Heteroptera</taxon>
        <taxon>Panheteroptera</taxon>
        <taxon>Nepomorpha</taxon>
        <taxon>Nepidae</taxon>
        <taxon>Ranatrinae</taxon>
        <taxon>Ranatra</taxon>
    </lineage>
</organism>
<dbReference type="SUPFAM" id="SSF51735">
    <property type="entry name" value="NAD(P)-binding Rossmann-fold domains"/>
    <property type="match status" value="1"/>
</dbReference>
<evidence type="ECO:0000256" key="3">
    <source>
        <dbReference type="ARBA" id="ARBA00023002"/>
    </source>
</evidence>
<protein>
    <recommendedName>
        <fullName evidence="4">carbonyl reductase (NADPH)</fullName>
        <ecNumber evidence="4">1.1.1.184</ecNumber>
    </recommendedName>
</protein>
<reference evidence="6 7" key="1">
    <citation type="submission" date="2024-07" db="EMBL/GenBank/DDBJ databases">
        <title>Chromosome-level genome assembly of the water stick insect Ranatra chinensis (Heteroptera: Nepidae).</title>
        <authorList>
            <person name="Liu X."/>
        </authorList>
    </citation>
    <scope>NUCLEOTIDE SEQUENCE [LARGE SCALE GENOMIC DNA]</scope>
    <source>
        <strain evidence="6">Cailab_2021Rc</strain>
        <tissue evidence="6">Muscle</tissue>
    </source>
</reference>
<dbReference type="GO" id="GO:0004090">
    <property type="term" value="F:carbonyl reductase (NADPH) activity"/>
    <property type="evidence" value="ECO:0007669"/>
    <property type="project" value="UniProtKB-EC"/>
</dbReference>
<dbReference type="AlphaFoldDB" id="A0ABD0YUK2"/>
<gene>
    <name evidence="6" type="ORF">AAG570_006633</name>
</gene>
<dbReference type="Pfam" id="PF00106">
    <property type="entry name" value="adh_short"/>
    <property type="match status" value="2"/>
</dbReference>
<evidence type="ECO:0000256" key="4">
    <source>
        <dbReference type="ARBA" id="ARBA00026118"/>
    </source>
</evidence>
<dbReference type="Gene3D" id="3.40.50.720">
    <property type="entry name" value="NAD(P)-binding Rossmann-like Domain"/>
    <property type="match status" value="1"/>
</dbReference>
<proteinExistence type="inferred from homology"/>
<dbReference type="InterPro" id="IPR045313">
    <property type="entry name" value="CBR1-like"/>
</dbReference>
<dbReference type="CDD" id="cd05324">
    <property type="entry name" value="carb_red_PTCR-like_SDR_c"/>
    <property type="match status" value="1"/>
</dbReference>
<sequence>MFQVTGGNKGIGYGIVKNLCEQYSGTVYLTARDEGRGKAAVQSLNKLGLKPEFHQLDVDSDESVKKFAAFIKEKHGGLDVLVNNAAIAFKNDATDPFGHQAEVTLKTNYFSLLRVCNALMPLLRPHARVVHLSSSAGHLLRIPGEDLRKKFSDPNLTVDELSKLMNKFIEDAKRGDYLNHGWPNSCYVVSKVGVSALTMIQAREIKDDPREDIVINCVHPGYVDTDMTSHKGPLTIEQGADAPTYLALLPENCTSPKGDYIWHNRKIVDWVHGPTPGPV</sequence>
<accession>A0ABD0YUK2</accession>
<dbReference type="PANTHER" id="PTHR43963">
    <property type="entry name" value="CARBONYL REDUCTASE 1-RELATED"/>
    <property type="match status" value="1"/>
</dbReference>
<dbReference type="Proteomes" id="UP001558652">
    <property type="component" value="Unassembled WGS sequence"/>
</dbReference>
<dbReference type="EMBL" id="JBFDAA010000002">
    <property type="protein sequence ID" value="KAL1139655.1"/>
    <property type="molecule type" value="Genomic_DNA"/>
</dbReference>
<dbReference type="PRINTS" id="PR00081">
    <property type="entry name" value="GDHRDH"/>
</dbReference>
<evidence type="ECO:0000313" key="6">
    <source>
        <dbReference type="EMBL" id="KAL1139655.1"/>
    </source>
</evidence>